<organism evidence="3 4">
    <name type="scientific">Marasmius tenuissimus</name>
    <dbReference type="NCBI Taxonomy" id="585030"/>
    <lineage>
        <taxon>Eukaryota</taxon>
        <taxon>Fungi</taxon>
        <taxon>Dikarya</taxon>
        <taxon>Basidiomycota</taxon>
        <taxon>Agaricomycotina</taxon>
        <taxon>Agaricomycetes</taxon>
        <taxon>Agaricomycetidae</taxon>
        <taxon>Agaricales</taxon>
        <taxon>Marasmiineae</taxon>
        <taxon>Marasmiaceae</taxon>
        <taxon>Marasmius</taxon>
    </lineage>
</organism>
<dbReference type="InterPro" id="IPR050478">
    <property type="entry name" value="Ethylene_sulfur-biosynth"/>
</dbReference>
<dbReference type="Pfam" id="PF00155">
    <property type="entry name" value="Aminotran_1_2"/>
    <property type="match status" value="1"/>
</dbReference>
<dbReference type="InterPro" id="IPR015421">
    <property type="entry name" value="PyrdxlP-dep_Trfase_major"/>
</dbReference>
<evidence type="ECO:0000313" key="4">
    <source>
        <dbReference type="Proteomes" id="UP001437256"/>
    </source>
</evidence>
<accession>A0ABR2ZN32</accession>
<dbReference type="PRINTS" id="PR00753">
    <property type="entry name" value="ACCSYNTHASE"/>
</dbReference>
<dbReference type="PANTHER" id="PTHR43795:SF39">
    <property type="entry name" value="AMINOTRANSFERASE CLASS I_CLASSII DOMAIN-CONTAINING PROTEIN"/>
    <property type="match status" value="1"/>
</dbReference>
<evidence type="ECO:0000256" key="1">
    <source>
        <dbReference type="ARBA" id="ARBA00022898"/>
    </source>
</evidence>
<dbReference type="Gene3D" id="3.90.1150.10">
    <property type="entry name" value="Aspartate Aminotransferase, domain 1"/>
    <property type="match status" value="1"/>
</dbReference>
<dbReference type="EMBL" id="JBBXMP010000122">
    <property type="protein sequence ID" value="KAL0061797.1"/>
    <property type="molecule type" value="Genomic_DNA"/>
</dbReference>
<evidence type="ECO:0000259" key="2">
    <source>
        <dbReference type="Pfam" id="PF00155"/>
    </source>
</evidence>
<dbReference type="Proteomes" id="UP001437256">
    <property type="component" value="Unassembled WGS sequence"/>
</dbReference>
<dbReference type="InterPro" id="IPR015424">
    <property type="entry name" value="PyrdxlP-dep_Trfase"/>
</dbReference>
<comment type="caution">
    <text evidence="3">The sequence shown here is derived from an EMBL/GenBank/DDBJ whole genome shotgun (WGS) entry which is preliminary data.</text>
</comment>
<gene>
    <name evidence="3" type="ORF">AAF712_011314</name>
</gene>
<keyword evidence="1" id="KW-0663">Pyridoxal phosphate</keyword>
<dbReference type="InterPro" id="IPR004839">
    <property type="entry name" value="Aminotransferase_I/II_large"/>
</dbReference>
<dbReference type="InterPro" id="IPR015422">
    <property type="entry name" value="PyrdxlP-dep_Trfase_small"/>
</dbReference>
<dbReference type="Gene3D" id="3.40.640.10">
    <property type="entry name" value="Type I PLP-dependent aspartate aminotransferase-like (Major domain)"/>
    <property type="match status" value="1"/>
</dbReference>
<keyword evidence="4" id="KW-1185">Reference proteome</keyword>
<evidence type="ECO:0000313" key="3">
    <source>
        <dbReference type="EMBL" id="KAL0061797.1"/>
    </source>
</evidence>
<protein>
    <recommendedName>
        <fullName evidence="2">Aminotransferase class I/classII large domain-containing protein</fullName>
    </recommendedName>
</protein>
<sequence>MADSREVKLSKRGEERFASLWAPNTSWGKQHFDKEHNPDGLIRVNSAENLLLNDVLLKYVHEHFDLSDEHLKYRIGLVNSFHPTLIDALPRFLNRTLKPREPITPEATVIGPGVGGLLAHLLWVLTDPGDGIVMTTPFYSTYNRDIFYPAQAVPVLAHIPPDVDPLSPAVLPFVRKAIEEQEGIRRCSAIILCNPHNPLGRAYPVETIIGFAGIAEEFDLHLVCDELFANQIFSSRLSPNPTPFTSILSINPVDLKCNPARIHVLATPTKDFGASGLKLGGLVSQHNESVTKCVRDALLATPVSAAADAIFTAVLNDEAFCDSFLEENRVKLAEAFEFLVDWCNFHKFPFLTTEAGVFTLVDLASAIKKSEDQSLLIKDQVANATKRLLKEGVLMAACNDTTHTRFRMIFSFPKRVMKASFRMPLVTN</sequence>
<reference evidence="3 4" key="1">
    <citation type="submission" date="2024-05" db="EMBL/GenBank/DDBJ databases">
        <title>A draft genome resource for the thread blight pathogen Marasmius tenuissimus strain MS-2.</title>
        <authorList>
            <person name="Yulfo-Soto G.E."/>
            <person name="Baruah I.K."/>
            <person name="Amoako-Attah I."/>
            <person name="Bukari Y."/>
            <person name="Meinhardt L.W."/>
            <person name="Bailey B.A."/>
            <person name="Cohen S.P."/>
        </authorList>
    </citation>
    <scope>NUCLEOTIDE SEQUENCE [LARGE SCALE GENOMIC DNA]</scope>
    <source>
        <strain evidence="3 4">MS-2</strain>
    </source>
</reference>
<feature type="domain" description="Aminotransferase class I/classII large" evidence="2">
    <location>
        <begin position="81"/>
        <end position="407"/>
    </location>
</feature>
<dbReference type="PANTHER" id="PTHR43795">
    <property type="entry name" value="BIFUNCTIONAL ASPARTATE AMINOTRANSFERASE AND GLUTAMATE/ASPARTATE-PREPHENATE AMINOTRANSFERASE-RELATED"/>
    <property type="match status" value="1"/>
</dbReference>
<dbReference type="SUPFAM" id="SSF53383">
    <property type="entry name" value="PLP-dependent transferases"/>
    <property type="match status" value="1"/>
</dbReference>
<dbReference type="CDD" id="cd00609">
    <property type="entry name" value="AAT_like"/>
    <property type="match status" value="1"/>
</dbReference>
<name>A0ABR2ZN32_9AGAR</name>
<proteinExistence type="predicted"/>